<gene>
    <name evidence="5" type="ORF">FAK_37620</name>
</gene>
<dbReference type="Proteomes" id="UP001366166">
    <property type="component" value="Chromosome"/>
</dbReference>
<dbReference type="InterPro" id="IPR012340">
    <property type="entry name" value="NA-bd_OB-fold"/>
</dbReference>
<dbReference type="RefSeq" id="WP_338602896.1">
    <property type="nucleotide sequence ID" value="NZ_AP028679.1"/>
</dbReference>
<dbReference type="FunFam" id="3.40.50.300:FF:000042">
    <property type="entry name" value="Maltose/maltodextrin ABC transporter, ATP-binding protein"/>
    <property type="match status" value="1"/>
</dbReference>
<dbReference type="InterPro" id="IPR027417">
    <property type="entry name" value="P-loop_NTPase"/>
</dbReference>
<evidence type="ECO:0000256" key="3">
    <source>
        <dbReference type="ARBA" id="ARBA00022840"/>
    </source>
</evidence>
<evidence type="ECO:0000256" key="1">
    <source>
        <dbReference type="ARBA" id="ARBA00022448"/>
    </source>
</evidence>
<keyword evidence="3 5" id="KW-0067">ATP-binding</keyword>
<dbReference type="Gene3D" id="2.40.50.140">
    <property type="entry name" value="Nucleic acid-binding proteins"/>
    <property type="match status" value="1"/>
</dbReference>
<dbReference type="GO" id="GO:0055052">
    <property type="term" value="C:ATP-binding cassette (ABC) transporter complex, substrate-binding subunit-containing"/>
    <property type="evidence" value="ECO:0007669"/>
    <property type="project" value="TreeGrafter"/>
</dbReference>
<protein>
    <submittedName>
        <fullName evidence="5">Maltose ABC transporter ATP-binding protein</fullName>
    </submittedName>
</protein>
<dbReference type="PANTHER" id="PTHR43875:SF3">
    <property type="entry name" value="MALTOSE_MALTODEXTRIN IMPORT ATP-BINDING PROTEIN MALK"/>
    <property type="match status" value="1"/>
</dbReference>
<dbReference type="PROSITE" id="PS50893">
    <property type="entry name" value="ABC_TRANSPORTER_2"/>
    <property type="match status" value="1"/>
</dbReference>
<dbReference type="SUPFAM" id="SSF50331">
    <property type="entry name" value="MOP-like"/>
    <property type="match status" value="1"/>
</dbReference>
<dbReference type="PROSITE" id="PS00211">
    <property type="entry name" value="ABC_TRANSPORTER_1"/>
    <property type="match status" value="1"/>
</dbReference>
<dbReference type="InterPro" id="IPR015855">
    <property type="entry name" value="ABC_transpr_MalK-like"/>
</dbReference>
<dbReference type="Pfam" id="PF00005">
    <property type="entry name" value="ABC_tran"/>
    <property type="match status" value="1"/>
</dbReference>
<organism evidence="5 6">
    <name type="scientific">Desulfoferula mesophila</name>
    <dbReference type="NCBI Taxonomy" id="3058419"/>
    <lineage>
        <taxon>Bacteria</taxon>
        <taxon>Pseudomonadati</taxon>
        <taxon>Thermodesulfobacteriota</taxon>
        <taxon>Desulfarculia</taxon>
        <taxon>Desulfarculales</taxon>
        <taxon>Desulfarculaceae</taxon>
        <taxon>Desulfoferula</taxon>
    </lineage>
</organism>
<evidence type="ECO:0000313" key="5">
    <source>
        <dbReference type="EMBL" id="BEQ16696.1"/>
    </source>
</evidence>
<dbReference type="InterPro" id="IPR003439">
    <property type="entry name" value="ABC_transporter-like_ATP-bd"/>
</dbReference>
<name>A0AAU9EHU6_9BACT</name>
<dbReference type="InterPro" id="IPR008995">
    <property type="entry name" value="Mo/tungstate-bd_C_term_dom"/>
</dbReference>
<dbReference type="AlphaFoldDB" id="A0AAU9EHU6"/>
<reference evidence="6" key="1">
    <citation type="journal article" date="2023" name="Arch. Microbiol.">
        <title>Desulfoferula mesophilus gen. nov. sp. nov., a mesophilic sulfate-reducing bacterium isolated from a brackish lake sediment.</title>
        <authorList>
            <person name="Watanabe T."/>
            <person name="Yabe T."/>
            <person name="Tsuji J.M."/>
            <person name="Fukui M."/>
        </authorList>
    </citation>
    <scope>NUCLEOTIDE SEQUENCE [LARGE SCALE GENOMIC DNA]</scope>
    <source>
        <strain evidence="6">12FAK</strain>
    </source>
</reference>
<keyword evidence="2" id="KW-0547">Nucleotide-binding</keyword>
<feature type="domain" description="ABC transporter" evidence="4">
    <location>
        <begin position="4"/>
        <end position="234"/>
    </location>
</feature>
<dbReference type="PANTHER" id="PTHR43875">
    <property type="entry name" value="MALTODEXTRIN IMPORT ATP-BINDING PROTEIN MSMX"/>
    <property type="match status" value="1"/>
</dbReference>
<keyword evidence="1" id="KW-0813">Transport</keyword>
<dbReference type="SUPFAM" id="SSF52540">
    <property type="entry name" value="P-loop containing nucleoside triphosphate hydrolases"/>
    <property type="match status" value="1"/>
</dbReference>
<accession>A0AAU9EHU6</accession>
<dbReference type="GO" id="GO:0005524">
    <property type="term" value="F:ATP binding"/>
    <property type="evidence" value="ECO:0007669"/>
    <property type="project" value="UniProtKB-KW"/>
</dbReference>
<dbReference type="InterPro" id="IPR013611">
    <property type="entry name" value="Transp-assoc_OB_typ2"/>
</dbReference>
<dbReference type="EMBL" id="AP028679">
    <property type="protein sequence ID" value="BEQ16696.1"/>
    <property type="molecule type" value="Genomic_DNA"/>
</dbReference>
<evidence type="ECO:0000259" key="4">
    <source>
        <dbReference type="PROSITE" id="PS50893"/>
    </source>
</evidence>
<dbReference type="Gene3D" id="3.40.50.300">
    <property type="entry name" value="P-loop containing nucleotide triphosphate hydrolases"/>
    <property type="match status" value="1"/>
</dbReference>
<dbReference type="InterPro" id="IPR047641">
    <property type="entry name" value="ABC_transpr_MalK/UgpC-like"/>
</dbReference>
<dbReference type="Pfam" id="PF08402">
    <property type="entry name" value="TOBE_2"/>
    <property type="match status" value="1"/>
</dbReference>
<dbReference type="CDD" id="cd03301">
    <property type="entry name" value="ABC_MalK_N"/>
    <property type="match status" value="1"/>
</dbReference>
<dbReference type="Gene3D" id="2.40.50.100">
    <property type="match status" value="1"/>
</dbReference>
<dbReference type="SMART" id="SM00382">
    <property type="entry name" value="AAA"/>
    <property type="match status" value="1"/>
</dbReference>
<keyword evidence="6" id="KW-1185">Reference proteome</keyword>
<dbReference type="GO" id="GO:0016887">
    <property type="term" value="F:ATP hydrolysis activity"/>
    <property type="evidence" value="ECO:0007669"/>
    <property type="project" value="InterPro"/>
</dbReference>
<dbReference type="GO" id="GO:1990060">
    <property type="term" value="C:maltose transport complex"/>
    <property type="evidence" value="ECO:0007669"/>
    <property type="project" value="TreeGrafter"/>
</dbReference>
<evidence type="ECO:0000313" key="6">
    <source>
        <dbReference type="Proteomes" id="UP001366166"/>
    </source>
</evidence>
<evidence type="ECO:0000256" key="2">
    <source>
        <dbReference type="ARBA" id="ARBA00022741"/>
    </source>
</evidence>
<dbReference type="InterPro" id="IPR017871">
    <property type="entry name" value="ABC_transporter-like_CS"/>
</dbReference>
<dbReference type="GO" id="GO:0015423">
    <property type="term" value="F:ABC-type maltose transporter activity"/>
    <property type="evidence" value="ECO:0007669"/>
    <property type="project" value="TreeGrafter"/>
</dbReference>
<dbReference type="KEGG" id="dmp:FAK_37620"/>
<sequence>MSGLILDNLHKAFGPEKVLDGVSLTVEQGQLAVLLGPSGCGKSTLLRLVAGLEEPDAGSISLGGVDLAGLAPKARDVAMVFQSYALYPHLDVFGNLAFPLRMARRPKQEIKDKVGRAARLLGIEALLNKKPGQLSGGQRQRVAIGRAIVRSPRLFLFDEPLSNLDAQLRGEMRLELAALHRELGTTMLYVTHDQTEALTLGQVIAVLHQGRVQQVGGPREIYQRPANRFVAGFLGFPPMNFFAGEVADGWFVCPEPSLRLPVEGATPGPAVLGLRPEELAPGEGPLRGRLELVERVGGQSVLHLRAGAARFTATAPADFGAQAGAEISLDPAQARPHLFRDDQRIN</sequence>
<proteinExistence type="predicted"/>
<dbReference type="InterPro" id="IPR003593">
    <property type="entry name" value="AAA+_ATPase"/>
</dbReference>